<accession>A0A067WDR8</accession>
<dbReference type="eggNOG" id="COG0630">
    <property type="taxonomic scope" value="Bacteria"/>
</dbReference>
<dbReference type="InterPro" id="IPR001482">
    <property type="entry name" value="T2SS/T4SS_dom"/>
</dbReference>
<gene>
    <name evidence="3" type="ORF">O9A_01432</name>
</gene>
<organism evidence="3 4">
    <name type="scientific">Bartonella koehlerae C-29</name>
    <dbReference type="NCBI Taxonomy" id="1134510"/>
    <lineage>
        <taxon>Bacteria</taxon>
        <taxon>Pseudomonadati</taxon>
        <taxon>Pseudomonadota</taxon>
        <taxon>Alphaproteobacteria</taxon>
        <taxon>Hyphomicrobiales</taxon>
        <taxon>Bartonellaceae</taxon>
        <taxon>Bartonella</taxon>
    </lineage>
</organism>
<evidence type="ECO:0000256" key="1">
    <source>
        <dbReference type="ARBA" id="ARBA00006611"/>
    </source>
</evidence>
<feature type="domain" description="AAA+ ATPase" evidence="2">
    <location>
        <begin position="179"/>
        <end position="334"/>
    </location>
</feature>
<dbReference type="PANTHER" id="PTHR30486">
    <property type="entry name" value="TWITCHING MOTILITY PROTEIN PILT"/>
    <property type="match status" value="1"/>
</dbReference>
<dbReference type="STRING" id="1134510.O9A_01432"/>
<reference evidence="3 4" key="1">
    <citation type="submission" date="2012-04" db="EMBL/GenBank/DDBJ databases">
        <title>The Genome Sequence of Bartonella koehlerae C-29.</title>
        <authorList>
            <consortium name="The Broad Institute Genome Sequencing Platform"/>
            <consortium name="The Broad Institute Genome Sequencing Center for Infectious Disease"/>
            <person name="Feldgarden M."/>
            <person name="Kirby J."/>
            <person name="Kosoy M."/>
            <person name="Birtles R."/>
            <person name="Probert W.S."/>
            <person name="Chiaraviglio L."/>
            <person name="Walker B."/>
            <person name="Young S.K."/>
            <person name="Zeng Q."/>
            <person name="Gargeya S."/>
            <person name="Fitzgerald M."/>
            <person name="Haas B."/>
            <person name="Abouelleil A."/>
            <person name="Alvarado L."/>
            <person name="Arachchi H.M."/>
            <person name="Berlin A.M."/>
            <person name="Chapman S.B."/>
            <person name="Goldberg J."/>
            <person name="Griggs A."/>
            <person name="Gujja S."/>
            <person name="Hansen M."/>
            <person name="Howarth C."/>
            <person name="Imamovic A."/>
            <person name="Larimer J."/>
            <person name="McCowen C."/>
            <person name="Montmayeur A."/>
            <person name="Murphy C."/>
            <person name="Neiman D."/>
            <person name="Pearson M."/>
            <person name="Priest M."/>
            <person name="Roberts A."/>
            <person name="Saif S."/>
            <person name="Shea T."/>
            <person name="Sisk P."/>
            <person name="Sykes S."/>
            <person name="Wortman J."/>
            <person name="Nusbaum C."/>
            <person name="Birren B."/>
        </authorList>
    </citation>
    <scope>NUCLEOTIDE SEQUENCE [LARGE SCALE GENOMIC DNA]</scope>
    <source>
        <strain evidence="3 4">C-29</strain>
    </source>
</reference>
<dbReference type="Gene3D" id="3.30.450.90">
    <property type="match status" value="1"/>
</dbReference>
<evidence type="ECO:0000313" key="4">
    <source>
        <dbReference type="Proteomes" id="UP000027015"/>
    </source>
</evidence>
<dbReference type="GO" id="GO:0016887">
    <property type="term" value="F:ATP hydrolysis activity"/>
    <property type="evidence" value="ECO:0007669"/>
    <property type="project" value="InterPro"/>
</dbReference>
<dbReference type="InterPro" id="IPR027417">
    <property type="entry name" value="P-loop_NTPase"/>
</dbReference>
<dbReference type="PANTHER" id="PTHR30486:SF6">
    <property type="entry name" value="TYPE IV PILUS RETRACTATION ATPASE PILT"/>
    <property type="match status" value="1"/>
</dbReference>
<dbReference type="InterPro" id="IPR014155">
    <property type="entry name" value="VirB11"/>
</dbReference>
<comment type="caution">
    <text evidence="3">The sequence shown here is derived from an EMBL/GenBank/DDBJ whole genome shotgun (WGS) entry which is preliminary data.</text>
</comment>
<dbReference type="PATRIC" id="fig|1134510.3.peg.1637"/>
<evidence type="ECO:0000259" key="2">
    <source>
        <dbReference type="SMART" id="SM00382"/>
    </source>
</evidence>
<dbReference type="AlphaFoldDB" id="A0A067WDR8"/>
<dbReference type="NCBIfam" id="TIGR02788">
    <property type="entry name" value="VirB11"/>
    <property type="match status" value="1"/>
</dbReference>
<dbReference type="InterPro" id="IPR003593">
    <property type="entry name" value="AAA+_ATPase"/>
</dbReference>
<dbReference type="SUPFAM" id="SSF52540">
    <property type="entry name" value="P-loop containing nucleoside triphosphate hydrolases"/>
    <property type="match status" value="1"/>
</dbReference>
<dbReference type="RefSeq" id="WP_034460063.1">
    <property type="nucleotide sequence ID" value="NZ_CADEAH010000011.1"/>
</dbReference>
<dbReference type="Pfam" id="PF00437">
    <property type="entry name" value="T2SSE"/>
    <property type="match status" value="1"/>
</dbReference>
<sequence>MNQNLHRLSDETVAIVLTKLEPISAFLKDESLFEIVINRPYQVMTEGIEGWKTIEAPALSFNELMGIAKVVASYSKQNISDKNPILSATLPGNERIQIVIPPAVEKNTISMTIRKPSSRSFSLEDLANKGLFSVCEQVSFTPLNNYPLRLSELKHIDHNLISTYVKKDFVSFLNLAVQCQKNILIAGKTGSGKTTLSKALIAKIPDDERIITIEDTPELIVPQSNYVSMIYSKDGQGLASVGPKELLESALRMRPDRILLQELRDGTAFYYIRNVNSGHPGSITTVHASTALAAFEQMTLLVKESEGGGDLERDDIRGLLISMIDIIIQCKRVEGKFKVTEIYYDPFKQRNIFGGN</sequence>
<dbReference type="EMBL" id="AHPL01000012">
    <property type="protein sequence ID" value="KEC54042.1"/>
    <property type="molecule type" value="Genomic_DNA"/>
</dbReference>
<evidence type="ECO:0000313" key="3">
    <source>
        <dbReference type="EMBL" id="KEC54042.1"/>
    </source>
</evidence>
<comment type="similarity">
    <text evidence="1">Belongs to the GSP E family.</text>
</comment>
<dbReference type="SMART" id="SM00382">
    <property type="entry name" value="AAA"/>
    <property type="match status" value="1"/>
</dbReference>
<dbReference type="GO" id="GO:0043684">
    <property type="term" value="C:type IV secretion system complex"/>
    <property type="evidence" value="ECO:0007669"/>
    <property type="project" value="InterPro"/>
</dbReference>
<keyword evidence="4" id="KW-1185">Reference proteome</keyword>
<dbReference type="Proteomes" id="UP000027015">
    <property type="component" value="Unassembled WGS sequence"/>
</dbReference>
<dbReference type="Gene3D" id="3.40.50.300">
    <property type="entry name" value="P-loop containing nucleotide triphosphate hydrolases"/>
    <property type="match status" value="1"/>
</dbReference>
<dbReference type="GO" id="GO:0044097">
    <property type="term" value="P:secretion by the type IV secretion system"/>
    <property type="evidence" value="ECO:0007669"/>
    <property type="project" value="InterPro"/>
</dbReference>
<proteinExistence type="inferred from homology"/>
<protein>
    <submittedName>
        <fullName evidence="3">Type IV secretion system protein virB11</fullName>
    </submittedName>
</protein>
<dbReference type="HOGENOM" id="CLU_005379_3_1_5"/>
<dbReference type="InterPro" id="IPR050921">
    <property type="entry name" value="T4SS_GSP_E_ATPase"/>
</dbReference>
<dbReference type="OrthoDB" id="9810761at2"/>
<name>A0A067WDR8_9HYPH</name>
<dbReference type="CDD" id="cd01130">
    <property type="entry name" value="VirB11-like_ATPase"/>
    <property type="match status" value="1"/>
</dbReference>